<dbReference type="Pfam" id="PF02636">
    <property type="entry name" value="Methyltransf_28"/>
    <property type="match status" value="1"/>
</dbReference>
<feature type="region of interest" description="Disordered" evidence="8">
    <location>
        <begin position="13"/>
        <end position="70"/>
    </location>
</feature>
<sequence length="620" mass="68082">MAARSRGTVLVAANLRSARQQPPPRAALSQCRLASSSAGPSSSSSSSSSPPPPPKEAPERHRVQYNDDPFSLHPSEEHLHYPLVNASDLASAAISHPPTSTKPLRPREVRMLARDFVADSLYNPRYGYFSRRAALLPPQQQSSNGNDADDGGFRFREMKDQRDFMAQVEERYNAFERTVIQQGASTPTGAPVRPPPTSSSTGGGGRKRPNAPSPSSAAGLEAAQALGRAAYEQSLREDQSHDVGVQSMLARQVWHTPTTLFRPHYARIVAQHCLDTLQGPMQRGEPLVIYELGAGDGSLAGDVMRYLEEVLPSEAYERIEYNIVEISERLAKGQEERLAKWVSQGKVRVHRRDFLEWDQMEERSCVVIALEVLDNLPHDVVRYGTSDLLPYQAYISIDGTGDFAELYTPAVDPLIRRYLDLLQQVRPGTVASPPGVPRWLSSLPTPLRRGLAEHWPLFPNLTKERHFLPTGALRLIDVLAAQFPKHHTLISDFSALPQAVKGVDGPVVQTRLARNAGPVSGGRGGPDPNSAATPVAVSTYAVLQGFFDIFYPTNFEVLRDIYGQVVAGKRGSGITGTATVSSHRAFLERYPDLAKHCALNGGRGPNPMLEWYANVKWLTS</sequence>
<dbReference type="SUPFAM" id="SSF53335">
    <property type="entry name" value="S-adenosyl-L-methionine-dependent methyltransferases"/>
    <property type="match status" value="1"/>
</dbReference>
<feature type="region of interest" description="Disordered" evidence="8">
    <location>
        <begin position="182"/>
        <end position="221"/>
    </location>
</feature>
<dbReference type="InterPro" id="IPR003788">
    <property type="entry name" value="NDUFAF7"/>
</dbReference>
<name>A0A316UTK8_9BASI</name>
<protein>
    <recommendedName>
        <fullName evidence="3">type II protein arginine methyltransferase</fullName>
        <ecNumber evidence="3">2.1.1.320</ecNumber>
    </recommendedName>
</protein>
<dbReference type="Proteomes" id="UP000245884">
    <property type="component" value="Unassembled WGS sequence"/>
</dbReference>
<dbReference type="GO" id="GO:0035243">
    <property type="term" value="F:protein-arginine omega-N symmetric methyltransferase activity"/>
    <property type="evidence" value="ECO:0007669"/>
    <property type="project" value="UniProtKB-EC"/>
</dbReference>
<organism evidence="9 10">
    <name type="scientific">Jaminaea rosea</name>
    <dbReference type="NCBI Taxonomy" id="1569628"/>
    <lineage>
        <taxon>Eukaryota</taxon>
        <taxon>Fungi</taxon>
        <taxon>Dikarya</taxon>
        <taxon>Basidiomycota</taxon>
        <taxon>Ustilaginomycotina</taxon>
        <taxon>Exobasidiomycetes</taxon>
        <taxon>Microstromatales</taxon>
        <taxon>Microstromatales incertae sedis</taxon>
        <taxon>Jaminaea</taxon>
    </lineage>
</organism>
<dbReference type="GeneID" id="37028317"/>
<dbReference type="AlphaFoldDB" id="A0A316UTK8"/>
<gene>
    <name evidence="9" type="ORF">BDZ90DRAFT_233073</name>
</gene>
<dbReference type="RefSeq" id="XP_025361037.1">
    <property type="nucleotide sequence ID" value="XM_025506494.1"/>
</dbReference>
<reference evidence="9 10" key="1">
    <citation type="journal article" date="2018" name="Mol. Biol. Evol.">
        <title>Broad Genomic Sampling Reveals a Smut Pathogenic Ancestry of the Fungal Clade Ustilaginomycotina.</title>
        <authorList>
            <person name="Kijpornyongpan T."/>
            <person name="Mondo S.J."/>
            <person name="Barry K."/>
            <person name="Sandor L."/>
            <person name="Lee J."/>
            <person name="Lipzen A."/>
            <person name="Pangilinan J."/>
            <person name="LaButti K."/>
            <person name="Hainaut M."/>
            <person name="Henrissat B."/>
            <person name="Grigoriev I.V."/>
            <person name="Spatafora J.W."/>
            <person name="Aime M.C."/>
        </authorList>
    </citation>
    <scope>NUCLEOTIDE SEQUENCE [LARGE SCALE GENOMIC DNA]</scope>
    <source>
        <strain evidence="9 10">MCA 5214</strain>
    </source>
</reference>
<dbReference type="InterPro" id="IPR029063">
    <property type="entry name" value="SAM-dependent_MTases_sf"/>
</dbReference>
<keyword evidence="4" id="KW-0489">Methyltransferase</keyword>
<evidence type="ECO:0000256" key="2">
    <source>
        <dbReference type="ARBA" id="ARBA00005891"/>
    </source>
</evidence>
<dbReference type="STRING" id="1569628.A0A316UTK8"/>
<dbReference type="PANTHER" id="PTHR12049:SF5">
    <property type="entry name" value="PROTEIN ARGININE METHYLTRANSFERASE NDUFAF7 HOMOLOG, MITOCHONDRIAL"/>
    <property type="match status" value="1"/>
</dbReference>
<keyword evidence="5" id="KW-0808">Transferase</keyword>
<dbReference type="EMBL" id="KZ819671">
    <property type="protein sequence ID" value="PWN26425.1"/>
    <property type="molecule type" value="Genomic_DNA"/>
</dbReference>
<evidence type="ECO:0000256" key="8">
    <source>
        <dbReference type="SAM" id="MobiDB-lite"/>
    </source>
</evidence>
<dbReference type="Gene3D" id="3.40.50.12710">
    <property type="match status" value="1"/>
</dbReference>
<feature type="compositionally biased region" description="Low complexity" evidence="8">
    <location>
        <begin position="35"/>
        <end position="48"/>
    </location>
</feature>
<comment type="subcellular location">
    <subcellularLocation>
        <location evidence="1">Mitochondrion</location>
    </subcellularLocation>
</comment>
<evidence type="ECO:0000313" key="10">
    <source>
        <dbReference type="Proteomes" id="UP000245884"/>
    </source>
</evidence>
<feature type="compositionally biased region" description="Basic and acidic residues" evidence="8">
    <location>
        <begin position="56"/>
        <end position="65"/>
    </location>
</feature>
<dbReference type="OrthoDB" id="17415at2759"/>
<dbReference type="InterPro" id="IPR038375">
    <property type="entry name" value="NDUFAF7_sf"/>
</dbReference>
<dbReference type="PANTHER" id="PTHR12049">
    <property type="entry name" value="PROTEIN ARGININE METHYLTRANSFERASE NDUFAF7, MITOCHONDRIAL"/>
    <property type="match status" value="1"/>
</dbReference>
<comment type="similarity">
    <text evidence="2">Belongs to the NDUFAF7 family.</text>
</comment>
<keyword evidence="10" id="KW-1185">Reference proteome</keyword>
<evidence type="ECO:0000313" key="9">
    <source>
        <dbReference type="EMBL" id="PWN26425.1"/>
    </source>
</evidence>
<dbReference type="EC" id="2.1.1.320" evidence="3"/>
<evidence type="ECO:0000256" key="7">
    <source>
        <dbReference type="ARBA" id="ARBA00048612"/>
    </source>
</evidence>
<evidence type="ECO:0000256" key="3">
    <source>
        <dbReference type="ARBA" id="ARBA00011935"/>
    </source>
</evidence>
<evidence type="ECO:0000256" key="4">
    <source>
        <dbReference type="ARBA" id="ARBA00022603"/>
    </source>
</evidence>
<keyword evidence="6" id="KW-0496">Mitochondrion</keyword>
<dbReference type="GO" id="GO:0005739">
    <property type="term" value="C:mitochondrion"/>
    <property type="evidence" value="ECO:0007669"/>
    <property type="project" value="UniProtKB-SubCell"/>
</dbReference>
<evidence type="ECO:0000256" key="6">
    <source>
        <dbReference type="ARBA" id="ARBA00023128"/>
    </source>
</evidence>
<comment type="catalytic activity">
    <reaction evidence="7">
        <text>L-arginyl-[protein] + 2 S-adenosyl-L-methionine = N(omega),N(omega)'-dimethyl-L-arginyl-[protein] + 2 S-adenosyl-L-homocysteine + 2 H(+)</text>
        <dbReference type="Rhea" id="RHEA:48108"/>
        <dbReference type="Rhea" id="RHEA-COMP:10532"/>
        <dbReference type="Rhea" id="RHEA-COMP:11992"/>
        <dbReference type="ChEBI" id="CHEBI:15378"/>
        <dbReference type="ChEBI" id="CHEBI:29965"/>
        <dbReference type="ChEBI" id="CHEBI:57856"/>
        <dbReference type="ChEBI" id="CHEBI:59789"/>
        <dbReference type="ChEBI" id="CHEBI:88221"/>
        <dbReference type="EC" id="2.1.1.320"/>
    </reaction>
</comment>
<evidence type="ECO:0000256" key="1">
    <source>
        <dbReference type="ARBA" id="ARBA00004173"/>
    </source>
</evidence>
<evidence type="ECO:0000256" key="5">
    <source>
        <dbReference type="ARBA" id="ARBA00022679"/>
    </source>
</evidence>
<dbReference type="GO" id="GO:0032259">
    <property type="term" value="P:methylation"/>
    <property type="evidence" value="ECO:0007669"/>
    <property type="project" value="UniProtKB-KW"/>
</dbReference>
<accession>A0A316UTK8</accession>
<proteinExistence type="inferred from homology"/>